<evidence type="ECO:0000313" key="2">
    <source>
        <dbReference type="EMBL" id="MAA14583.1"/>
    </source>
</evidence>
<keyword evidence="1" id="KW-0812">Transmembrane</keyword>
<protein>
    <submittedName>
        <fullName evidence="2">Uncharacterized protein</fullName>
    </submittedName>
</protein>
<proteinExistence type="predicted"/>
<name>A0A224YK48_9ACAR</name>
<feature type="transmembrane region" description="Helical" evidence="1">
    <location>
        <begin position="12"/>
        <end position="40"/>
    </location>
</feature>
<accession>A0A224YK48</accession>
<dbReference type="EMBL" id="GFPF01003437">
    <property type="protein sequence ID" value="MAA14583.1"/>
    <property type="molecule type" value="Transcribed_RNA"/>
</dbReference>
<sequence length="122" mass="14271">MPTTRGTEKKKVYINFVALFYPVYFNFFRIFHSFIIIFFFQPLLTPSLFHVSRKQPVCEEQKMLHSCDLVANHRPPLPAYTPPLYRRSALHQLTRLMAKSTAGRCLRGCWLSTETAGLILKY</sequence>
<keyword evidence="1" id="KW-1133">Transmembrane helix</keyword>
<keyword evidence="1" id="KW-0472">Membrane</keyword>
<reference evidence="2" key="1">
    <citation type="journal article" date="2017" name="Parasit. Vectors">
        <title>Sialotranscriptomics of Rhipicephalus zambeziensis reveals intricate expression profiles of secretory proteins and suggests tight temporal transcriptional regulation during blood-feeding.</title>
        <authorList>
            <person name="de Castro M.H."/>
            <person name="de Klerk D."/>
            <person name="Pienaar R."/>
            <person name="Rees D.J.G."/>
            <person name="Mans B.J."/>
        </authorList>
    </citation>
    <scope>NUCLEOTIDE SEQUENCE</scope>
    <source>
        <tissue evidence="2">Salivary glands</tissue>
    </source>
</reference>
<dbReference type="AlphaFoldDB" id="A0A224YK48"/>
<organism evidence="2">
    <name type="scientific">Rhipicephalus zambeziensis</name>
    <dbReference type="NCBI Taxonomy" id="60191"/>
    <lineage>
        <taxon>Eukaryota</taxon>
        <taxon>Metazoa</taxon>
        <taxon>Ecdysozoa</taxon>
        <taxon>Arthropoda</taxon>
        <taxon>Chelicerata</taxon>
        <taxon>Arachnida</taxon>
        <taxon>Acari</taxon>
        <taxon>Parasitiformes</taxon>
        <taxon>Ixodida</taxon>
        <taxon>Ixodoidea</taxon>
        <taxon>Ixodidae</taxon>
        <taxon>Rhipicephalinae</taxon>
        <taxon>Rhipicephalus</taxon>
        <taxon>Rhipicephalus</taxon>
    </lineage>
</organism>
<evidence type="ECO:0000256" key="1">
    <source>
        <dbReference type="SAM" id="Phobius"/>
    </source>
</evidence>